<reference evidence="2 3" key="1">
    <citation type="submission" date="2018-09" db="EMBL/GenBank/DDBJ databases">
        <title>Profundibacter amoris BAR1 gen. nov., sp. nov., a new member of the Roseobacter clade isolated at Lokis Castle Vent Field on the Arctic Mid-Oceanic Ridge.</title>
        <authorList>
            <person name="Le Moine Bauer S."/>
            <person name="Sjoeberg A.G."/>
            <person name="L'Haridon S."/>
            <person name="Stokke R."/>
            <person name="Roalkvam I."/>
            <person name="Steen I.H."/>
            <person name="Dahle H."/>
        </authorList>
    </citation>
    <scope>NUCLEOTIDE SEQUENCE [LARGE SCALE GENOMIC DNA]</scope>
    <source>
        <strain evidence="2 3">BAR1</strain>
    </source>
</reference>
<evidence type="ECO:0000313" key="2">
    <source>
        <dbReference type="EMBL" id="AXX97054.1"/>
    </source>
</evidence>
<keyword evidence="3" id="KW-1185">Reference proteome</keyword>
<dbReference type="RefSeq" id="WP_118941712.1">
    <property type="nucleotide sequence ID" value="NZ_CP032125.1"/>
</dbReference>
<dbReference type="AlphaFoldDB" id="A0A347UDX6"/>
<name>A0A347UDX6_9RHOB</name>
<dbReference type="OrthoDB" id="2223488at2"/>
<dbReference type="Proteomes" id="UP000261704">
    <property type="component" value="Chromosome"/>
</dbReference>
<protein>
    <submittedName>
        <fullName evidence="2">Uncharacterized protein</fullName>
    </submittedName>
</protein>
<proteinExistence type="predicted"/>
<dbReference type="EMBL" id="CP032125">
    <property type="protein sequence ID" value="AXX97054.1"/>
    <property type="molecule type" value="Genomic_DNA"/>
</dbReference>
<sequence>MAVDTGSGEIIVHRGGGFVDGARAYKIVIDGIVSGKISKKGTLRLKVPAGGHEVVARVDWCGSPPVRLSLKPGEVVELGVVNGYGLWKIALGAMFILPGIYMFTVGANRYLKLGVIG</sequence>
<keyword evidence="1" id="KW-0472">Membrane</keyword>
<keyword evidence="1" id="KW-0812">Transmembrane</keyword>
<dbReference type="KEGG" id="pamo:BAR1_03385"/>
<gene>
    <name evidence="2" type="ORF">BAR1_03385</name>
</gene>
<feature type="transmembrane region" description="Helical" evidence="1">
    <location>
        <begin position="84"/>
        <end position="103"/>
    </location>
</feature>
<keyword evidence="1" id="KW-1133">Transmembrane helix</keyword>
<accession>A0A347UDX6</accession>
<evidence type="ECO:0000313" key="3">
    <source>
        <dbReference type="Proteomes" id="UP000261704"/>
    </source>
</evidence>
<organism evidence="2 3">
    <name type="scientific">Profundibacter amoris</name>
    <dbReference type="NCBI Taxonomy" id="2171755"/>
    <lineage>
        <taxon>Bacteria</taxon>
        <taxon>Pseudomonadati</taxon>
        <taxon>Pseudomonadota</taxon>
        <taxon>Alphaproteobacteria</taxon>
        <taxon>Rhodobacterales</taxon>
        <taxon>Paracoccaceae</taxon>
        <taxon>Profundibacter</taxon>
    </lineage>
</organism>
<evidence type="ECO:0000256" key="1">
    <source>
        <dbReference type="SAM" id="Phobius"/>
    </source>
</evidence>